<dbReference type="Proteomes" id="UP000726136">
    <property type="component" value="Unassembled WGS sequence"/>
</dbReference>
<keyword evidence="2" id="KW-1185">Reference proteome</keyword>
<evidence type="ECO:0000313" key="2">
    <source>
        <dbReference type="Proteomes" id="UP000726136"/>
    </source>
</evidence>
<name>A0ABR9Z7C5_VIBAN</name>
<organism evidence="1 2">
    <name type="scientific">Vibrio anguillarum</name>
    <name type="common">Listonella anguillarum</name>
    <dbReference type="NCBI Taxonomy" id="55601"/>
    <lineage>
        <taxon>Bacteria</taxon>
        <taxon>Pseudomonadati</taxon>
        <taxon>Pseudomonadota</taxon>
        <taxon>Gammaproteobacteria</taxon>
        <taxon>Vibrionales</taxon>
        <taxon>Vibrionaceae</taxon>
        <taxon>Vibrio</taxon>
    </lineage>
</organism>
<protein>
    <submittedName>
        <fullName evidence="1">Uncharacterized protein</fullName>
    </submittedName>
</protein>
<reference evidence="1 2" key="1">
    <citation type="journal article" date="2021" name="PeerJ">
        <title>Analysis of 44 Vibrio anguillarum genomes reveals high genetic diversity.</title>
        <authorList>
            <person name="Hansen M.J."/>
            <person name="Dalsgaard I."/>
        </authorList>
    </citation>
    <scope>NUCLEOTIDE SEQUENCE [LARGE SCALE GENOMIC DNA]</scope>
    <source>
        <strain evidence="1 2">040915-1/1B</strain>
    </source>
</reference>
<gene>
    <name evidence="1" type="ORF">EAY46_14840</name>
</gene>
<accession>A0ABR9Z7C5</accession>
<dbReference type="EMBL" id="RDPI01000019">
    <property type="protein sequence ID" value="MBF4374343.1"/>
    <property type="molecule type" value="Genomic_DNA"/>
</dbReference>
<comment type="caution">
    <text evidence="1">The sequence shown here is derived from an EMBL/GenBank/DDBJ whole genome shotgun (WGS) entry which is preliminary data.</text>
</comment>
<sequence>MSVASTPLYKPYVYCELSKRADLMMFMLVQREIEFIENEVHFSPHLASFFGLRIEQTNFYIGVPNELWPLFSKIDWTSFSLSDSGLSLNYNQSVIQKNTQSTFTKQKTVDVQVNYNLSVVIPIKLASQEKLRKCWVLHLSPIKGSGDFMANDVISITSLKRGRDDE</sequence>
<evidence type="ECO:0000313" key="1">
    <source>
        <dbReference type="EMBL" id="MBF4374343.1"/>
    </source>
</evidence>
<proteinExistence type="predicted"/>